<keyword evidence="1" id="KW-0732">Signal</keyword>
<dbReference type="Proteomes" id="UP000599578">
    <property type="component" value="Unassembled WGS sequence"/>
</dbReference>
<evidence type="ECO:0000313" key="3">
    <source>
        <dbReference type="Proteomes" id="UP000599578"/>
    </source>
</evidence>
<organism evidence="2 3">
    <name type="scientific">Marinobacterium nitratireducens</name>
    <dbReference type="NCBI Taxonomy" id="518897"/>
    <lineage>
        <taxon>Bacteria</taxon>
        <taxon>Pseudomonadati</taxon>
        <taxon>Pseudomonadota</taxon>
        <taxon>Gammaproteobacteria</taxon>
        <taxon>Oceanospirillales</taxon>
        <taxon>Oceanospirillaceae</taxon>
        <taxon>Marinobacterium</taxon>
    </lineage>
</organism>
<protein>
    <recommendedName>
        <fullName evidence="4">Transglutaminase-like cysteine proteinase BTLCP</fullName>
    </recommendedName>
</protein>
<proteinExistence type="predicted"/>
<dbReference type="RefSeq" id="WP_188859510.1">
    <property type="nucleotide sequence ID" value="NZ_BMLT01000003.1"/>
</dbReference>
<comment type="caution">
    <text evidence="2">The sequence shown here is derived from an EMBL/GenBank/DDBJ whole genome shotgun (WGS) entry which is preliminary data.</text>
</comment>
<evidence type="ECO:0008006" key="4">
    <source>
        <dbReference type="Google" id="ProtNLM"/>
    </source>
</evidence>
<evidence type="ECO:0000313" key="2">
    <source>
        <dbReference type="EMBL" id="GGO78995.1"/>
    </source>
</evidence>
<dbReference type="Pfam" id="PF06035">
    <property type="entry name" value="Peptidase_C93"/>
    <property type="match status" value="1"/>
</dbReference>
<name>A0A917ZCB4_9GAMM</name>
<dbReference type="PANTHER" id="PTHR39327">
    <property type="match status" value="1"/>
</dbReference>
<feature type="chain" id="PRO_5036849519" description="Transglutaminase-like cysteine proteinase BTLCP" evidence="1">
    <location>
        <begin position="25"/>
        <end position="234"/>
    </location>
</feature>
<dbReference type="InterPro" id="IPR010319">
    <property type="entry name" value="Transglutaminase-like_Cys_pept"/>
</dbReference>
<evidence type="ECO:0000256" key="1">
    <source>
        <dbReference type="SAM" id="SignalP"/>
    </source>
</evidence>
<gene>
    <name evidence="2" type="ORF">GCM10011348_12200</name>
</gene>
<feature type="signal peptide" evidence="1">
    <location>
        <begin position="1"/>
        <end position="24"/>
    </location>
</feature>
<reference evidence="2 3" key="1">
    <citation type="journal article" date="2014" name="Int. J. Syst. Evol. Microbiol.">
        <title>Complete genome sequence of Corynebacterium casei LMG S-19264T (=DSM 44701T), isolated from a smear-ripened cheese.</title>
        <authorList>
            <consortium name="US DOE Joint Genome Institute (JGI-PGF)"/>
            <person name="Walter F."/>
            <person name="Albersmeier A."/>
            <person name="Kalinowski J."/>
            <person name="Ruckert C."/>
        </authorList>
    </citation>
    <scope>NUCLEOTIDE SEQUENCE [LARGE SCALE GENOMIC DNA]</scope>
    <source>
        <strain evidence="2 3">CGMCC 1.7286</strain>
    </source>
</reference>
<keyword evidence="3" id="KW-1185">Reference proteome</keyword>
<dbReference type="PANTHER" id="PTHR39327:SF1">
    <property type="entry name" value="BLR5470 PROTEIN"/>
    <property type="match status" value="1"/>
</dbReference>
<dbReference type="EMBL" id="BMLT01000003">
    <property type="protein sequence ID" value="GGO78995.1"/>
    <property type="molecule type" value="Genomic_DNA"/>
</dbReference>
<sequence>MKRVLLILAMITGMLGYTVTAVQAEPARWSEELFAQFQKEYGVAGASRLRRVYETLIAEADAPLETKLRVVNDTLNKLPWVTDRDKWHAEDYWATPIETIALYGGDCEDMAIGKYVGLRLLGVPEKNLYLGYVRVRATGEPHMVLVWLSDDHQHALVLDNMIPEIKTGNERDDLVGVYLFDAAGDLILLDDDGQQRTIKAEIGQRRLEKLETIKARIRENREKYRQYNGGRPTF</sequence>
<dbReference type="AlphaFoldDB" id="A0A917ZCB4"/>
<dbReference type="Gene3D" id="3.10.620.30">
    <property type="match status" value="1"/>
</dbReference>
<accession>A0A917ZCB4</accession>